<organism evidence="1">
    <name type="scientific">Acinetobacter baumannii</name>
    <dbReference type="NCBI Taxonomy" id="470"/>
    <lineage>
        <taxon>Bacteria</taxon>
        <taxon>Pseudomonadati</taxon>
        <taxon>Pseudomonadota</taxon>
        <taxon>Gammaproteobacteria</taxon>
        <taxon>Moraxellales</taxon>
        <taxon>Moraxellaceae</taxon>
        <taxon>Acinetobacter</taxon>
        <taxon>Acinetobacter calcoaceticus/baumannii complex</taxon>
    </lineage>
</organism>
<accession>A0A0C4XXM1</accession>
<dbReference type="PATRIC" id="fig|470.1342.peg.3847"/>
<geneLocation type="plasmid" evidence="1">
    <name>pAZJ221</name>
</geneLocation>
<reference evidence="1" key="2">
    <citation type="journal article" date="2015" name="Antimicrob. Agents Chemother.">
        <title>Dissemination of blaOXA-23 in Acinetobacter spp. in China: Main Roles of Conjugative Plasmid pAZJ221 and Transposon Tn2009.</title>
        <authorList>
            <person name="Liu L.L."/>
            <person name="Ji S.J."/>
            <person name="Ruan Z."/>
            <person name="Fu Y."/>
            <person name="Fu Y.Q."/>
            <person name="Wang Y.F."/>
            <person name="Yu Y.S."/>
        </authorList>
    </citation>
    <scope>NUCLEOTIDE SEQUENCE</scope>
    <source>
        <strain evidence="1">A221</strain>
        <plasmid evidence="1">pAZJ221</plasmid>
    </source>
</reference>
<reference evidence="1" key="1">
    <citation type="submission" date="2014-10" db="EMBL/GenBank/DDBJ databases">
        <authorList>
            <person name="Liu L."/>
            <person name="Ji S."/>
            <person name="Ruan Z."/>
            <person name="Fu Y."/>
            <person name="Fu Y."/>
            <person name="Wang Y."/>
            <person name="Yu Y."/>
        </authorList>
    </citation>
    <scope>NUCLEOTIDE SEQUENCE</scope>
    <source>
        <strain evidence="1">A221</strain>
        <plasmid evidence="1">pAZJ221</plasmid>
    </source>
</reference>
<keyword evidence="1" id="KW-0614">Plasmid</keyword>
<dbReference type="RefSeq" id="WP_000180530.1">
    <property type="nucleotide sequence ID" value="NZ_CP018144.1"/>
</dbReference>
<dbReference type="AlphaFoldDB" id="A0A0C4XXM1"/>
<protein>
    <submittedName>
        <fullName evidence="1">Uncharacterized protein</fullName>
    </submittedName>
</protein>
<proteinExistence type="predicted"/>
<gene>
    <name evidence="1" type="ORF">NG19_0072</name>
</gene>
<dbReference type="EMBL" id="KM922672">
    <property type="protein sequence ID" value="AJF79908.1"/>
    <property type="molecule type" value="Genomic_DNA"/>
</dbReference>
<sequence length="167" mass="19821">MTNEIYDATKLLTAFKFPNKASGEHTFIMGCTNKNKGKSLFQEELKDHPNIIFIEATEDDIAKQKESQRLKNLKDEQRLLSIKECYWSHSKDESFFLDTLKYSLINHFEFFENVDPTIDQLKTLFMYFDDYLIGQIISWGYSDTEVSTYIDEYIDENRDELETMLFK</sequence>
<name>A0A0C4XXM1_ACIBA</name>
<evidence type="ECO:0000313" key="1">
    <source>
        <dbReference type="EMBL" id="AJF79908.1"/>
    </source>
</evidence>